<name>A0AA36GHD1_CYLNA</name>
<keyword evidence="3 7" id="KW-0812">Transmembrane</keyword>
<keyword evidence="6" id="KW-0325">Glycoprotein</keyword>
<reference evidence="8" key="1">
    <citation type="submission" date="2023-07" db="EMBL/GenBank/DDBJ databases">
        <authorList>
            <consortium name="CYATHOMIX"/>
        </authorList>
    </citation>
    <scope>NUCLEOTIDE SEQUENCE</scope>
    <source>
        <strain evidence="8">N/A</strain>
    </source>
</reference>
<keyword evidence="4 7" id="KW-1133">Transmembrane helix</keyword>
<evidence type="ECO:0000313" key="9">
    <source>
        <dbReference type="Proteomes" id="UP001176961"/>
    </source>
</evidence>
<comment type="similarity">
    <text evidence="2">Belongs to the CD36 family.</text>
</comment>
<gene>
    <name evidence="8" type="ORF">CYNAS_LOCUS4614</name>
</gene>
<evidence type="ECO:0000256" key="3">
    <source>
        <dbReference type="ARBA" id="ARBA00022692"/>
    </source>
</evidence>
<feature type="transmembrane region" description="Helical" evidence="7">
    <location>
        <begin position="534"/>
        <end position="553"/>
    </location>
</feature>
<evidence type="ECO:0000313" key="8">
    <source>
        <dbReference type="EMBL" id="CAJ0592631.1"/>
    </source>
</evidence>
<dbReference type="EMBL" id="CATQJL010000112">
    <property type="protein sequence ID" value="CAJ0592631.1"/>
    <property type="molecule type" value="Genomic_DNA"/>
</dbReference>
<evidence type="ECO:0000256" key="7">
    <source>
        <dbReference type="SAM" id="Phobius"/>
    </source>
</evidence>
<dbReference type="PANTHER" id="PTHR11923:SF55">
    <property type="entry name" value="SCAVENGER RECEPTOR (CD36 FAMILY) RELATED"/>
    <property type="match status" value="1"/>
</dbReference>
<accession>A0AA36GHD1</accession>
<dbReference type="AlphaFoldDB" id="A0AA36GHD1"/>
<sequence length="566" mass="64587">MLCNGISFNKCEIATIIIGVACLIVSIVTFCVFPVLYPKQVVENLKFTQNYDGSLGYSAYQMSNPPMKNVMKFYFFNITNQDEMVYEGAQPRLIETKAYAVIQSEQKRFMEFSEDGEQLYYENYKRYIISKEHTCPECSWDDIVTFPNPTGVGAAANIYDPRYDITPIGRKILGFGLLLVGDYPFVSHTVKEVLFDGYNDGLLTVGHSKIIRVLSDALNGGVSIIPIPVPPMPLLGFFQGYNNSKDEDYWVRTGKTDIDRLGEIVTWANVSSLPDYWWSTPYARSIRGSDSASFCKMHLNEDDRLDFFQSFMCRSFTKTYLGKTVVHGIPAYTFSVPYEEYDSTANINAGFRYTNIEEVNYYPDWPSCPERFPESCKNHSAVNCSLQENLCHDCCNMSYVDGTYLVPPGIFPLVCYPGRLKPTPFSVMYSPPHFVYSPPEMINSVVGLHPDIETHRPMVYNHEPYSGSVVEVFYRLQVSMPTMPVKGVVPNRDLPEKIIPIFWEDSHAVLKDYVYDKLWLGFVLVPKLVTAIEFTLLGVGVILLLLIALLQIWRRRRRPADFMSEL</sequence>
<keyword evidence="5 7" id="KW-0472">Membrane</keyword>
<evidence type="ECO:0000256" key="2">
    <source>
        <dbReference type="ARBA" id="ARBA00010532"/>
    </source>
</evidence>
<feature type="transmembrane region" description="Helical" evidence="7">
    <location>
        <begin position="12"/>
        <end position="37"/>
    </location>
</feature>
<comment type="caution">
    <text evidence="8">The sequence shown here is derived from an EMBL/GenBank/DDBJ whole genome shotgun (WGS) entry which is preliminary data.</text>
</comment>
<proteinExistence type="inferred from homology"/>
<evidence type="ECO:0000256" key="4">
    <source>
        <dbReference type="ARBA" id="ARBA00022989"/>
    </source>
</evidence>
<evidence type="ECO:0000256" key="1">
    <source>
        <dbReference type="ARBA" id="ARBA00004370"/>
    </source>
</evidence>
<dbReference type="GO" id="GO:0016020">
    <property type="term" value="C:membrane"/>
    <property type="evidence" value="ECO:0007669"/>
    <property type="project" value="UniProtKB-SubCell"/>
</dbReference>
<evidence type="ECO:0000256" key="6">
    <source>
        <dbReference type="ARBA" id="ARBA00023180"/>
    </source>
</evidence>
<comment type="subcellular location">
    <subcellularLocation>
        <location evidence="1">Membrane</location>
    </subcellularLocation>
</comment>
<dbReference type="GO" id="GO:0005044">
    <property type="term" value="F:scavenger receptor activity"/>
    <property type="evidence" value="ECO:0007669"/>
    <property type="project" value="TreeGrafter"/>
</dbReference>
<dbReference type="GO" id="GO:0005737">
    <property type="term" value="C:cytoplasm"/>
    <property type="evidence" value="ECO:0007669"/>
    <property type="project" value="TreeGrafter"/>
</dbReference>
<dbReference type="Pfam" id="PF01130">
    <property type="entry name" value="CD36"/>
    <property type="match status" value="1"/>
</dbReference>
<organism evidence="8 9">
    <name type="scientific">Cylicocyclus nassatus</name>
    <name type="common">Nematode worm</name>
    <dbReference type="NCBI Taxonomy" id="53992"/>
    <lineage>
        <taxon>Eukaryota</taxon>
        <taxon>Metazoa</taxon>
        <taxon>Ecdysozoa</taxon>
        <taxon>Nematoda</taxon>
        <taxon>Chromadorea</taxon>
        <taxon>Rhabditida</taxon>
        <taxon>Rhabditina</taxon>
        <taxon>Rhabditomorpha</taxon>
        <taxon>Strongyloidea</taxon>
        <taxon>Strongylidae</taxon>
        <taxon>Cylicocyclus</taxon>
    </lineage>
</organism>
<keyword evidence="9" id="KW-1185">Reference proteome</keyword>
<evidence type="ECO:0000256" key="5">
    <source>
        <dbReference type="ARBA" id="ARBA00023136"/>
    </source>
</evidence>
<protein>
    <submittedName>
        <fullName evidence="8">Uncharacterized protein</fullName>
    </submittedName>
</protein>
<dbReference type="Proteomes" id="UP001176961">
    <property type="component" value="Unassembled WGS sequence"/>
</dbReference>
<dbReference type="PANTHER" id="PTHR11923">
    <property type="entry name" value="SCAVENGER RECEPTOR CLASS B TYPE-1 SR-B1"/>
    <property type="match status" value="1"/>
</dbReference>
<dbReference type="InterPro" id="IPR002159">
    <property type="entry name" value="CD36_fam"/>
</dbReference>